<accession>A0ABX7BEM4</accession>
<geneLocation type="plasmid" evidence="2 3">
    <name>pTT6-1</name>
</geneLocation>
<proteinExistence type="predicted"/>
<keyword evidence="2" id="KW-0614">Plasmid</keyword>
<name>A0ABX7BEM4_9PROT</name>
<dbReference type="Proteomes" id="UP000595197">
    <property type="component" value="Plasmid pTT6-1"/>
</dbReference>
<dbReference type="PANTHER" id="PTHR35090">
    <property type="entry name" value="DNA-DIRECTED RNA POLYMERASE SUBUNIT I"/>
    <property type="match status" value="1"/>
</dbReference>
<dbReference type="SUPFAM" id="SSF111126">
    <property type="entry name" value="Ligand-binding domain in the NO signalling and Golgi transport"/>
    <property type="match status" value="1"/>
</dbReference>
<reference evidence="2" key="1">
    <citation type="submission" date="2021-02" db="EMBL/GenBank/DDBJ databases">
        <title>Skermanella TT6 skin isolate.</title>
        <authorList>
            <person name="Lee K."/>
            <person name="Ganzorig M."/>
        </authorList>
    </citation>
    <scope>NUCLEOTIDE SEQUENCE</scope>
    <source>
        <strain evidence="2">TT6</strain>
    </source>
</reference>
<evidence type="ECO:0000313" key="3">
    <source>
        <dbReference type="Proteomes" id="UP000595197"/>
    </source>
</evidence>
<dbReference type="InterPro" id="IPR024096">
    <property type="entry name" value="NO_sig/Golgi_transp_ligand-bd"/>
</dbReference>
<organism evidence="2 3">
    <name type="scientific">Skermanella cutis</name>
    <dbReference type="NCBI Taxonomy" id="2775420"/>
    <lineage>
        <taxon>Bacteria</taxon>
        <taxon>Pseudomonadati</taxon>
        <taxon>Pseudomonadota</taxon>
        <taxon>Alphaproteobacteria</taxon>
        <taxon>Rhodospirillales</taxon>
        <taxon>Azospirillaceae</taxon>
        <taxon>Skermanella</taxon>
    </lineage>
</organism>
<dbReference type="InterPro" id="IPR004096">
    <property type="entry name" value="V4R"/>
</dbReference>
<dbReference type="NCBIfam" id="TIGR02019">
    <property type="entry name" value="BchJ"/>
    <property type="match status" value="1"/>
</dbReference>
<feature type="domain" description="4-vinyl reductase 4VR" evidence="1">
    <location>
        <begin position="134"/>
        <end position="195"/>
    </location>
</feature>
<evidence type="ECO:0000259" key="1">
    <source>
        <dbReference type="SMART" id="SM00989"/>
    </source>
</evidence>
<evidence type="ECO:0000313" key="2">
    <source>
        <dbReference type="EMBL" id="QQP92849.1"/>
    </source>
</evidence>
<dbReference type="PANTHER" id="PTHR35090:SF1">
    <property type="entry name" value="SLR0144 PROTEIN"/>
    <property type="match status" value="1"/>
</dbReference>
<gene>
    <name evidence="2" type="primary">bchJ</name>
    <name evidence="2" type="ORF">IGS68_30890</name>
</gene>
<dbReference type="EMBL" id="CP067421">
    <property type="protein sequence ID" value="QQP92849.1"/>
    <property type="molecule type" value="Genomic_DNA"/>
</dbReference>
<dbReference type="Pfam" id="PF02830">
    <property type="entry name" value="V4R"/>
    <property type="match status" value="1"/>
</dbReference>
<dbReference type="RefSeq" id="WP_201082087.1">
    <property type="nucleotide sequence ID" value="NZ_CP067421.1"/>
</dbReference>
<dbReference type="Gene3D" id="3.30.1380.20">
    <property type="entry name" value="Trafficking protein particle complex subunit 3"/>
    <property type="match status" value="1"/>
</dbReference>
<dbReference type="SMART" id="SM00989">
    <property type="entry name" value="V4R"/>
    <property type="match status" value="1"/>
</dbReference>
<sequence length="196" mass="20609">MNPVPAIGPNAVTRIVPALTRMGLDGMAPQVFAGAGVAGWLADPPTAMVDERLVAGLHRTVRARLPPDQALLVLAEAGRLTADYLLSARIPRSAQAVLKLVPSSLSASLLVGAIAAHAWTFAGSGRFSARRGKPLLLEIRNNPLCLGDHAAAPVCSWHAAVFRRLFEVLVSCDVQVDEVDCEACGGDACLFSIAWP</sequence>
<dbReference type="InterPro" id="IPR010249">
    <property type="entry name" value="BchJ"/>
</dbReference>
<protein>
    <submittedName>
        <fullName evidence="2">Bacteriochlorophyll 4-vinyl reductase</fullName>
    </submittedName>
</protein>
<keyword evidence="3" id="KW-1185">Reference proteome</keyword>